<evidence type="ECO:0000313" key="1">
    <source>
        <dbReference type="EMBL" id="ADF40595.1"/>
    </source>
</evidence>
<dbReference type="HOGENOM" id="CLU_2749367_0_0_9"/>
<dbReference type="InterPro" id="IPR021617">
    <property type="entry name" value="DUF3231"/>
</dbReference>
<gene>
    <name evidence="1" type="ordered locus">BMD_3762</name>
</gene>
<dbReference type="KEGG" id="bmd:BMD_3762"/>
<proteinExistence type="predicted"/>
<accession>D5DJ26</accession>
<dbReference type="AlphaFoldDB" id="D5DJ26"/>
<dbReference type="Proteomes" id="UP000002365">
    <property type="component" value="Chromosome"/>
</dbReference>
<name>D5DJ26_PRIM3</name>
<evidence type="ECO:0000313" key="2">
    <source>
        <dbReference type="Proteomes" id="UP000002365"/>
    </source>
</evidence>
<reference evidence="1 2" key="1">
    <citation type="journal article" date="2011" name="J. Bacteriol.">
        <title>Genome sequences of the biotechnologically important Bacillus megaterium strains QM B1551 and DSM319.</title>
        <authorList>
            <person name="Eppinger M."/>
            <person name="Bunk B."/>
            <person name="Johns M.A."/>
            <person name="Edirisinghe J.N."/>
            <person name="Kutumbaka K.K."/>
            <person name="Koenig S.S."/>
            <person name="Huot Creasy H."/>
            <person name="Rosovitz M.J."/>
            <person name="Riley D.R."/>
            <person name="Daugherty S."/>
            <person name="Martin M."/>
            <person name="Elbourne L.D."/>
            <person name="Paulsen I."/>
            <person name="Biedendieck R."/>
            <person name="Braun C."/>
            <person name="Grayburn S."/>
            <person name="Dhingra S."/>
            <person name="Lukyanchuk V."/>
            <person name="Ball B."/>
            <person name="Ul-Qamar R."/>
            <person name="Seibel J."/>
            <person name="Bremer E."/>
            <person name="Jahn D."/>
            <person name="Ravel J."/>
            <person name="Vary P.S."/>
        </authorList>
    </citation>
    <scope>NUCLEOTIDE SEQUENCE [LARGE SCALE GENOMIC DNA]</scope>
    <source>
        <strain evidence="2">DSM 319 / IMG 1521</strain>
    </source>
</reference>
<dbReference type="EMBL" id="CP001982">
    <property type="protein sequence ID" value="ADF40595.1"/>
    <property type="molecule type" value="Genomic_DNA"/>
</dbReference>
<dbReference type="Pfam" id="PF11553">
    <property type="entry name" value="DUF3231"/>
    <property type="match status" value="1"/>
</dbReference>
<organism evidence="1 2">
    <name type="scientific">Priestia megaterium (strain DSM 319 / IMG 1521)</name>
    <name type="common">Bacillus megaterium</name>
    <dbReference type="NCBI Taxonomy" id="592022"/>
    <lineage>
        <taxon>Bacteria</taxon>
        <taxon>Bacillati</taxon>
        <taxon>Bacillota</taxon>
        <taxon>Bacilli</taxon>
        <taxon>Bacillales</taxon>
        <taxon>Bacillaceae</taxon>
        <taxon>Priestia</taxon>
    </lineage>
</organism>
<protein>
    <submittedName>
        <fullName evidence="1">Uncharacterized protein</fullName>
    </submittedName>
</protein>
<sequence>MLLQTGFFFGVAVTYYNAALIASMRADISAHCEKAALDSLWIYSRIGKDMIDNQWMEQPPQADDRKRLDD</sequence>